<sequence length="119" mass="13862">MLMYKVQGAPRIMPGSCRLFEIQEEKLEEFKEKCRESLEEYGKKKREMTGKGKGKKKKGRALENPHLALACKIMESLHTNEAGTPWLCLYIAKKKKKEDKRLSQPKSQSKPKEYSHLHQ</sequence>
<keyword evidence="1" id="KW-0175">Coiled coil</keyword>
<evidence type="ECO:0000313" key="3">
    <source>
        <dbReference type="EMBL" id="ESZ97321.1"/>
    </source>
</evidence>
<evidence type="ECO:0000313" key="4">
    <source>
        <dbReference type="Proteomes" id="UP000019487"/>
    </source>
</evidence>
<dbReference type="Proteomes" id="UP000019487">
    <property type="component" value="Unassembled WGS sequence"/>
</dbReference>
<protein>
    <submittedName>
        <fullName evidence="3">Uncharacterized protein</fullName>
    </submittedName>
</protein>
<feature type="coiled-coil region" evidence="1">
    <location>
        <begin position="20"/>
        <end position="47"/>
    </location>
</feature>
<feature type="compositionally biased region" description="Basic and acidic residues" evidence="2">
    <location>
        <begin position="110"/>
        <end position="119"/>
    </location>
</feature>
<accession>W9CNC6</accession>
<organism evidence="3 4">
    <name type="scientific">Sclerotinia borealis (strain F-4128)</name>
    <dbReference type="NCBI Taxonomy" id="1432307"/>
    <lineage>
        <taxon>Eukaryota</taxon>
        <taxon>Fungi</taxon>
        <taxon>Dikarya</taxon>
        <taxon>Ascomycota</taxon>
        <taxon>Pezizomycotina</taxon>
        <taxon>Leotiomycetes</taxon>
        <taxon>Helotiales</taxon>
        <taxon>Sclerotiniaceae</taxon>
        <taxon>Sclerotinia</taxon>
    </lineage>
</organism>
<comment type="caution">
    <text evidence="3">The sequence shown here is derived from an EMBL/GenBank/DDBJ whole genome shotgun (WGS) entry which is preliminary data.</text>
</comment>
<evidence type="ECO:0000256" key="2">
    <source>
        <dbReference type="SAM" id="MobiDB-lite"/>
    </source>
</evidence>
<dbReference type="HOGENOM" id="CLU_2062830_0_0_1"/>
<reference evidence="3 4" key="1">
    <citation type="journal article" date="2014" name="Genome Announc.">
        <title>Draft genome sequence of Sclerotinia borealis, a psychrophilic plant pathogenic fungus.</title>
        <authorList>
            <person name="Mardanov A.V."/>
            <person name="Beletsky A.V."/>
            <person name="Kadnikov V.V."/>
            <person name="Ignatov A.N."/>
            <person name="Ravin N.V."/>
        </authorList>
    </citation>
    <scope>NUCLEOTIDE SEQUENCE [LARGE SCALE GENOMIC DNA]</scope>
    <source>
        <strain evidence="4">F-4157</strain>
    </source>
</reference>
<dbReference type="EMBL" id="AYSA01000091">
    <property type="protein sequence ID" value="ESZ97321.1"/>
    <property type="molecule type" value="Genomic_DNA"/>
</dbReference>
<dbReference type="AlphaFoldDB" id="W9CNC6"/>
<evidence type="ECO:0000256" key="1">
    <source>
        <dbReference type="SAM" id="Coils"/>
    </source>
</evidence>
<name>W9CNC6_SCLBF</name>
<gene>
    <name evidence="3" type="ORF">SBOR_2284</name>
</gene>
<proteinExistence type="predicted"/>
<keyword evidence="4" id="KW-1185">Reference proteome</keyword>
<feature type="region of interest" description="Disordered" evidence="2">
    <location>
        <begin position="96"/>
        <end position="119"/>
    </location>
</feature>